<keyword evidence="5 6" id="KW-0653">Protein transport</keyword>
<dbReference type="SUPFAM" id="SSF140111">
    <property type="entry name" value="Endosomal sorting complex assembly domain"/>
    <property type="match status" value="1"/>
</dbReference>
<evidence type="ECO:0000256" key="2">
    <source>
        <dbReference type="ARBA" id="ARBA00007617"/>
    </source>
</evidence>
<reference evidence="9 10" key="1">
    <citation type="journal article" date="2016" name="Genome Biol. Evol.">
        <title>Divergent and convergent evolution of fungal pathogenicity.</title>
        <authorList>
            <person name="Shang Y."/>
            <person name="Xiao G."/>
            <person name="Zheng P."/>
            <person name="Cen K."/>
            <person name="Zhan S."/>
            <person name="Wang C."/>
        </authorList>
    </citation>
    <scope>NUCLEOTIDE SEQUENCE [LARGE SCALE GENOMIC DNA]</scope>
    <source>
        <strain evidence="9 10">RCEF 1005</strain>
    </source>
</reference>
<feature type="region of interest" description="Disordered" evidence="7">
    <location>
        <begin position="74"/>
        <end position="148"/>
    </location>
</feature>
<keyword evidence="10" id="KW-1185">Reference proteome</keyword>
<evidence type="ECO:0000259" key="8">
    <source>
        <dbReference type="PROSITE" id="PS51314"/>
    </source>
</evidence>
<comment type="similarity">
    <text evidence="2">Belongs to the VPS37 family.</text>
</comment>
<dbReference type="Gene3D" id="1.10.287.660">
    <property type="entry name" value="Helix hairpin bin"/>
    <property type="match status" value="1"/>
</dbReference>
<dbReference type="GO" id="GO:0000813">
    <property type="term" value="C:ESCRT I complex"/>
    <property type="evidence" value="ECO:0007669"/>
    <property type="project" value="TreeGrafter"/>
</dbReference>
<dbReference type="GO" id="GO:0006612">
    <property type="term" value="P:protein targeting to membrane"/>
    <property type="evidence" value="ECO:0007669"/>
    <property type="project" value="TreeGrafter"/>
</dbReference>
<dbReference type="GO" id="GO:0043162">
    <property type="term" value="P:ubiquitin-dependent protein catabolic process via the multivesicular body sorting pathway"/>
    <property type="evidence" value="ECO:0007669"/>
    <property type="project" value="UniProtKB-ARBA"/>
</dbReference>
<dbReference type="GO" id="GO:0006623">
    <property type="term" value="P:protein targeting to vacuole"/>
    <property type="evidence" value="ECO:0007669"/>
    <property type="project" value="TreeGrafter"/>
</dbReference>
<dbReference type="PANTHER" id="PTHR13678:SF2">
    <property type="entry name" value="VACUOLAR PROTEIN SORTING-ASSOCIATED PROTEIN 37A"/>
    <property type="match status" value="1"/>
</dbReference>
<dbReference type="EMBL" id="AZHF01000002">
    <property type="protein sequence ID" value="OAA79966.1"/>
    <property type="molecule type" value="Genomic_DNA"/>
</dbReference>
<sequence length="379" mass="41195">MKYPPTNSSPERMEQYKFTLVLRTSLHSASGTSPTRAKAAVPTSNVEASNRGLFIQHLITSRPLSQPTLFRDITATQRQAKQTKRRRRQRIYNMSGYHPDQSATPPAPPPKPGSHEASRMTTPGTSSSSVPPPPPPQHPGYSSYSTYEPSQLQQVQTMDAVGQVGGSAAQQQLEVPQPMPDPGEGWLPETLQDKPTDYFVFLAFRIQDLAAILASPSLLQSLTHAPAAAHPSLAASHAALSAALASNAELAAQLSAQGTRLAGARSATQAQLLSTHALERQWRQRQSDMDHALAPFSPAALYQALAHGVQEQAQVCQAMEDSFLDGGREAGGSGGGGGELLTEREVAEWVKGYREAKVLYYQRQERKERWDEGRVGGWR</sequence>
<dbReference type="InterPro" id="IPR037202">
    <property type="entry name" value="ESCRT_assembly_dom"/>
</dbReference>
<keyword evidence="3 6" id="KW-0813">Transport</keyword>
<evidence type="ECO:0000256" key="7">
    <source>
        <dbReference type="SAM" id="MobiDB-lite"/>
    </source>
</evidence>
<dbReference type="InterPro" id="IPR009851">
    <property type="entry name" value="Mod_r"/>
</dbReference>
<feature type="compositionally biased region" description="Basic residues" evidence="7">
    <location>
        <begin position="81"/>
        <end position="90"/>
    </location>
</feature>
<proteinExistence type="inferred from homology"/>
<accession>A0A168J3N1</accession>
<evidence type="ECO:0000256" key="4">
    <source>
        <dbReference type="ARBA" id="ARBA00022753"/>
    </source>
</evidence>
<protein>
    <submittedName>
        <fullName evidence="9">Modifier of rudimentary, Modr</fullName>
    </submittedName>
</protein>
<evidence type="ECO:0000256" key="1">
    <source>
        <dbReference type="ARBA" id="ARBA00004177"/>
    </source>
</evidence>
<name>A0A168J3N1_CORDF</name>
<dbReference type="PROSITE" id="PS51314">
    <property type="entry name" value="VPS37_C"/>
    <property type="match status" value="1"/>
</dbReference>
<organism evidence="9 10">
    <name type="scientific">Akanthomyces lecanii RCEF 1005</name>
    <dbReference type="NCBI Taxonomy" id="1081108"/>
    <lineage>
        <taxon>Eukaryota</taxon>
        <taxon>Fungi</taxon>
        <taxon>Dikarya</taxon>
        <taxon>Ascomycota</taxon>
        <taxon>Pezizomycotina</taxon>
        <taxon>Sordariomycetes</taxon>
        <taxon>Hypocreomycetidae</taxon>
        <taxon>Hypocreales</taxon>
        <taxon>Cordycipitaceae</taxon>
        <taxon>Akanthomyces</taxon>
        <taxon>Cordyceps confragosa</taxon>
    </lineage>
</organism>
<evidence type="ECO:0000313" key="10">
    <source>
        <dbReference type="Proteomes" id="UP000076881"/>
    </source>
</evidence>
<comment type="subcellular location">
    <subcellularLocation>
        <location evidence="1">Endosome</location>
    </subcellularLocation>
</comment>
<dbReference type="PANTHER" id="PTHR13678">
    <property type="entry name" value="VACUOLAR PROTEIN SORTING-ASSOCIATED PROTEIN 37"/>
    <property type="match status" value="1"/>
</dbReference>
<evidence type="ECO:0000256" key="3">
    <source>
        <dbReference type="ARBA" id="ARBA00022448"/>
    </source>
</evidence>
<evidence type="ECO:0000256" key="6">
    <source>
        <dbReference type="PROSITE-ProRule" id="PRU00646"/>
    </source>
</evidence>
<dbReference type="Proteomes" id="UP000076881">
    <property type="component" value="Unassembled WGS sequence"/>
</dbReference>
<feature type="domain" description="VPS37 C-terminal" evidence="8">
    <location>
        <begin position="279"/>
        <end position="379"/>
    </location>
</feature>
<keyword evidence="4" id="KW-0967">Endosome</keyword>
<dbReference type="InterPro" id="IPR029012">
    <property type="entry name" value="Helix_hairpin_bin_sf"/>
</dbReference>
<dbReference type="AlphaFoldDB" id="A0A168J3N1"/>
<dbReference type="Pfam" id="PF07200">
    <property type="entry name" value="Mod_r"/>
    <property type="match status" value="1"/>
</dbReference>
<evidence type="ECO:0000256" key="5">
    <source>
        <dbReference type="ARBA" id="ARBA00022927"/>
    </source>
</evidence>
<gene>
    <name evidence="9" type="ORF">LEL_03452</name>
</gene>
<evidence type="ECO:0000313" key="9">
    <source>
        <dbReference type="EMBL" id="OAA79966.1"/>
    </source>
</evidence>
<dbReference type="OrthoDB" id="10260857at2759"/>
<comment type="caution">
    <text evidence="9">The sequence shown here is derived from an EMBL/GenBank/DDBJ whole genome shotgun (WGS) entry which is preliminary data.</text>
</comment>
<dbReference type="STRING" id="1081108.A0A168J3N1"/>